<organism evidence="2 3">
    <name type="scientific">Mesorhabditis belari</name>
    <dbReference type="NCBI Taxonomy" id="2138241"/>
    <lineage>
        <taxon>Eukaryota</taxon>
        <taxon>Metazoa</taxon>
        <taxon>Ecdysozoa</taxon>
        <taxon>Nematoda</taxon>
        <taxon>Chromadorea</taxon>
        <taxon>Rhabditida</taxon>
        <taxon>Rhabditina</taxon>
        <taxon>Rhabditomorpha</taxon>
        <taxon>Rhabditoidea</taxon>
        <taxon>Rhabditidae</taxon>
        <taxon>Mesorhabditinae</taxon>
        <taxon>Mesorhabditis</taxon>
    </lineage>
</organism>
<sequence length="377" mass="43841">MGSREKRVETEEKSGEKNVAQAKEPSNDSPGGGRYNFRRRVTTIKKPEDVASTSRVNVTPRGKNFSGLPRHLQELVLLKTNVDMRLQLLQTNKQLLKWTREEGLFPRDLEKLSLHYGTTWLTTRDLRLHELKGKRRGLIKSTRTTRILEVQFEYGDFEMRTALPRLVKVFDARVYLATFEKFRTTFLDTSFKIRRALHFEFAFSQTEVNIAAQDVKSVLQFVDQHNGGIKFIDFDNFPLKKVFDWLKTQRFRFASFVIADFEFPTFEEALNLVLKDGVPGVDDNPILALRIFDANAYMSRITRIISDKKPITVSQTTAIYQQFRGALHDAPESMQPWVMNEETLGFKQQFNKEKNLVYLVNQEDDDLCLLIKFEPIV</sequence>
<keyword evidence="2" id="KW-1185">Reference proteome</keyword>
<feature type="region of interest" description="Disordered" evidence="1">
    <location>
        <begin position="1"/>
        <end position="37"/>
    </location>
</feature>
<evidence type="ECO:0000313" key="3">
    <source>
        <dbReference type="WBParaSite" id="MBELARI_LOCUS5020"/>
    </source>
</evidence>
<dbReference type="AlphaFoldDB" id="A0AAF3FG66"/>
<name>A0AAF3FG66_9BILA</name>
<proteinExistence type="predicted"/>
<feature type="compositionally biased region" description="Basic and acidic residues" evidence="1">
    <location>
        <begin position="1"/>
        <end position="16"/>
    </location>
</feature>
<accession>A0AAF3FG66</accession>
<reference evidence="3" key="1">
    <citation type="submission" date="2024-02" db="UniProtKB">
        <authorList>
            <consortium name="WormBaseParasite"/>
        </authorList>
    </citation>
    <scope>IDENTIFICATION</scope>
</reference>
<evidence type="ECO:0000313" key="2">
    <source>
        <dbReference type="Proteomes" id="UP000887575"/>
    </source>
</evidence>
<dbReference type="Proteomes" id="UP000887575">
    <property type="component" value="Unassembled WGS sequence"/>
</dbReference>
<dbReference type="WBParaSite" id="MBELARI_LOCUS5020">
    <property type="protein sequence ID" value="MBELARI_LOCUS5020"/>
    <property type="gene ID" value="MBELARI_LOCUS5020"/>
</dbReference>
<evidence type="ECO:0000256" key="1">
    <source>
        <dbReference type="SAM" id="MobiDB-lite"/>
    </source>
</evidence>
<protein>
    <submittedName>
        <fullName evidence="3">FTH domain-containing protein</fullName>
    </submittedName>
</protein>